<name>A0A9W7X952_9POAL</name>
<evidence type="ECO:0000313" key="3">
    <source>
        <dbReference type="Proteomes" id="UP001164776"/>
    </source>
</evidence>
<proteinExistence type="predicted"/>
<sequence>MDPSICRLHPGVAVTGFCPACLRDRLAGLHPPSAADLRRCKSFSYARSAASLEPQRRSCDLFRGPPIGIAAAAAEDLHHQQAPKSSRSLGGLLGKKLQQWRRKSKKEEDHQPRVPALARLSTTMLSLPVEAEEEEDDDCMNTMEPPPVPRSDGQIPVEEDYNYGYDCSYYGNAAVPGGSSQTRDYYLDSSSSSRRRRSVDRSTTSGRNSFSDASSGLINGELPLPGPGGNARVSPAMAAERPLYHHYHHEAQSVLVHHHQQQQHYCRAEDGLRVLGDDFSRSFGSAFRGDQHRTSKPKKGIKGWSIWGLIHKKQSSKSSSVVGLHANGPPFSSPAGQQAVAAAGEHPWPELRARGYNGQMLRCNSSISARSSFSGGASSAMIGGSGRRSISGVDMRDGKNNAHHGHGGLFESSRRTVRRDEVLLDRNMMSTRSSSYSRSSAAVTGHDLDPPMAMAMAMQYHHHSNSSRPPNIPRRSSSSSRNEFSSLPRTRRSMLGL</sequence>
<feature type="region of interest" description="Disordered" evidence="1">
    <location>
        <begin position="460"/>
        <end position="497"/>
    </location>
</feature>
<accession>A0A9W7X952</accession>
<dbReference type="PANTHER" id="PTHR31659:SF4">
    <property type="entry name" value="OS11G0707900 PROTEIN"/>
    <property type="match status" value="1"/>
</dbReference>
<protein>
    <submittedName>
        <fullName evidence="2">Uncharacterized protein</fullName>
    </submittedName>
</protein>
<organism evidence="2 3">
    <name type="scientific">Paspalum vaginatum</name>
    <name type="common">seashore paspalum</name>
    <dbReference type="NCBI Taxonomy" id="158149"/>
    <lineage>
        <taxon>Eukaryota</taxon>
        <taxon>Viridiplantae</taxon>
        <taxon>Streptophyta</taxon>
        <taxon>Embryophyta</taxon>
        <taxon>Tracheophyta</taxon>
        <taxon>Spermatophyta</taxon>
        <taxon>Magnoliopsida</taxon>
        <taxon>Liliopsida</taxon>
        <taxon>Poales</taxon>
        <taxon>Poaceae</taxon>
        <taxon>PACMAD clade</taxon>
        <taxon>Panicoideae</taxon>
        <taxon>Andropogonodae</taxon>
        <taxon>Paspaleae</taxon>
        <taxon>Paspalinae</taxon>
        <taxon>Paspalum</taxon>
    </lineage>
</organism>
<feature type="region of interest" description="Disordered" evidence="1">
    <location>
        <begin position="130"/>
        <end position="157"/>
    </location>
</feature>
<reference evidence="2 3" key="1">
    <citation type="submission" date="2022-10" db="EMBL/GenBank/DDBJ databases">
        <title>WGS assembly of Paspalum vaginatum 540-79.</title>
        <authorList>
            <person name="Sun G."/>
            <person name="Wase N."/>
            <person name="Shu S."/>
            <person name="Jenkins J."/>
            <person name="Zhou B."/>
            <person name="Torres-Rodriguez J."/>
            <person name="Chen C."/>
            <person name="Sandor L."/>
            <person name="Plott C."/>
            <person name="Yoshinga Y."/>
            <person name="Daum C."/>
            <person name="Qi P."/>
            <person name="Barry K."/>
            <person name="Lipzen A."/>
            <person name="Berry L."/>
            <person name="Pedersen C."/>
            <person name="Gottilla T."/>
            <person name="Foltz A."/>
            <person name="Yu H."/>
            <person name="O'Malley R."/>
            <person name="Zhang C."/>
            <person name="Devos K."/>
            <person name="Sigmon B."/>
            <person name="Yu B."/>
            <person name="Obata T."/>
            <person name="Schmutz J."/>
            <person name="Schnable J."/>
        </authorList>
    </citation>
    <scope>NUCLEOTIDE SEQUENCE [LARGE SCALE GENOMIC DNA]</scope>
    <source>
        <strain evidence="3">cv. 540-79</strain>
    </source>
</reference>
<dbReference type="OrthoDB" id="758624at2759"/>
<dbReference type="Proteomes" id="UP001164776">
    <property type="component" value="Unassembled WGS sequence"/>
</dbReference>
<gene>
    <name evidence="2" type="ORF">BS78_K094200</name>
</gene>
<dbReference type="Pfam" id="PF05340">
    <property type="entry name" value="DUF740"/>
    <property type="match status" value="2"/>
</dbReference>
<evidence type="ECO:0000256" key="1">
    <source>
        <dbReference type="SAM" id="MobiDB-lite"/>
    </source>
</evidence>
<dbReference type="AlphaFoldDB" id="A0A9W7X952"/>
<dbReference type="EMBL" id="MU630195">
    <property type="protein sequence ID" value="KAJ1254281.1"/>
    <property type="molecule type" value="Genomic_DNA"/>
</dbReference>
<evidence type="ECO:0000313" key="2">
    <source>
        <dbReference type="EMBL" id="KAJ1254281.1"/>
    </source>
</evidence>
<feature type="compositionally biased region" description="Acidic residues" evidence="1">
    <location>
        <begin position="130"/>
        <end position="139"/>
    </location>
</feature>
<dbReference type="InterPro" id="IPR008004">
    <property type="entry name" value="OCTOPUS-like"/>
</dbReference>
<comment type="caution">
    <text evidence="2">The sequence shown here is derived from an EMBL/GenBank/DDBJ whole genome shotgun (WGS) entry which is preliminary data.</text>
</comment>
<feature type="compositionally biased region" description="Low complexity" evidence="1">
    <location>
        <begin position="466"/>
        <end position="488"/>
    </location>
</feature>
<dbReference type="PANTHER" id="PTHR31659">
    <property type="entry name" value="PROTEIN: UPF0503-LIKE PROTEIN, PUTATIVE (DUF740)-RELATED"/>
    <property type="match status" value="1"/>
</dbReference>
<feature type="region of interest" description="Disordered" evidence="1">
    <location>
        <begin position="178"/>
        <end position="230"/>
    </location>
</feature>
<keyword evidence="3" id="KW-1185">Reference proteome</keyword>